<sequence length="314" mass="33373">MLAELHGRDFDARLVGISRKVGFSHSDILPFGTFCTSLVNRGAMTTTTTRNVELLYAELALAAARKGAEAIGAQARILDTSIKGSRYDLVTSADKSAERAIVDHIVGHHPQDAIMAEETGARSGSSGLRWAIDPIDGTTNFVHGRRDFAVSVGVESDRDGIFAGAIVRPAYNDWAAAEKGRIYSSSVQLQVSSVPINRALVAVGLCHDADARAYTIRTIIPALVSHIQDWRWVGSAACDLFCVAEGSLDGYVGIDLEIWDTAAGQALVEAAGGFTTTVTAAGIPILLAGSADVVEGLHRAITSIEHPAQHELRR</sequence>
<dbReference type="EC" id="3.1.3.25" evidence="2"/>
<keyword evidence="3 6" id="KW-0479">Metal-binding</keyword>
<dbReference type="EMBL" id="VXLC01000008">
    <property type="protein sequence ID" value="KAA8887071.1"/>
    <property type="molecule type" value="Genomic_DNA"/>
</dbReference>
<dbReference type="GO" id="GO:0006020">
    <property type="term" value="P:inositol metabolic process"/>
    <property type="evidence" value="ECO:0007669"/>
    <property type="project" value="TreeGrafter"/>
</dbReference>
<dbReference type="PANTHER" id="PTHR20854:SF4">
    <property type="entry name" value="INOSITOL-1-MONOPHOSPHATASE-RELATED"/>
    <property type="match status" value="1"/>
</dbReference>
<dbReference type="InterPro" id="IPR020583">
    <property type="entry name" value="Inositol_monoP_metal-BS"/>
</dbReference>
<proteinExistence type="predicted"/>
<comment type="caution">
    <text evidence="7">The sequence shown here is derived from an EMBL/GenBank/DDBJ whole genome shotgun (WGS) entry which is preliminary data.</text>
</comment>
<dbReference type="PRINTS" id="PR00377">
    <property type="entry name" value="IMPHPHTASES"/>
</dbReference>
<feature type="binding site" evidence="6">
    <location>
        <position position="133"/>
    </location>
    <ligand>
        <name>Mg(2+)</name>
        <dbReference type="ChEBI" id="CHEBI:18420"/>
        <label>1</label>
        <note>catalytic</note>
    </ligand>
</feature>
<keyword evidence="5 6" id="KW-0460">Magnesium</keyword>
<dbReference type="InterPro" id="IPR020550">
    <property type="entry name" value="Inositol_monophosphatase_CS"/>
</dbReference>
<dbReference type="GO" id="GO:0008934">
    <property type="term" value="F:inositol monophosphate 1-phosphatase activity"/>
    <property type="evidence" value="ECO:0007669"/>
    <property type="project" value="TreeGrafter"/>
</dbReference>
<dbReference type="PROSITE" id="PS00629">
    <property type="entry name" value="IMP_1"/>
    <property type="match status" value="1"/>
</dbReference>
<evidence type="ECO:0000313" key="7">
    <source>
        <dbReference type="EMBL" id="KAA8887071.1"/>
    </source>
</evidence>
<dbReference type="GO" id="GO:0007165">
    <property type="term" value="P:signal transduction"/>
    <property type="evidence" value="ECO:0007669"/>
    <property type="project" value="TreeGrafter"/>
</dbReference>
<dbReference type="Gene3D" id="3.30.540.10">
    <property type="entry name" value="Fructose-1,6-Bisphosphatase, subunit A, domain 1"/>
    <property type="match status" value="1"/>
</dbReference>
<feature type="binding site" evidence="6">
    <location>
        <position position="260"/>
    </location>
    <ligand>
        <name>Mg(2+)</name>
        <dbReference type="ChEBI" id="CHEBI:18420"/>
        <label>1</label>
        <note>catalytic</note>
    </ligand>
</feature>
<dbReference type="PANTHER" id="PTHR20854">
    <property type="entry name" value="INOSITOL MONOPHOSPHATASE"/>
    <property type="match status" value="1"/>
</dbReference>
<evidence type="ECO:0000313" key="8">
    <source>
        <dbReference type="Proteomes" id="UP000323876"/>
    </source>
</evidence>
<evidence type="ECO:0000256" key="5">
    <source>
        <dbReference type="ARBA" id="ARBA00022842"/>
    </source>
</evidence>
<dbReference type="RefSeq" id="WP_150403402.1">
    <property type="nucleotide sequence ID" value="NZ_VXLC01000008.1"/>
</dbReference>
<feature type="binding site" evidence="6">
    <location>
        <position position="117"/>
    </location>
    <ligand>
        <name>Mg(2+)</name>
        <dbReference type="ChEBI" id="CHEBI:18420"/>
        <label>1</label>
        <note>catalytic</note>
    </ligand>
</feature>
<accession>A0A5N0EI75</accession>
<dbReference type="Proteomes" id="UP000323876">
    <property type="component" value="Unassembled WGS sequence"/>
</dbReference>
<dbReference type="OrthoDB" id="9772456at2"/>
<evidence type="ECO:0000256" key="1">
    <source>
        <dbReference type="ARBA" id="ARBA00001033"/>
    </source>
</evidence>
<reference evidence="7 8" key="1">
    <citation type="submission" date="2019-09" db="EMBL/GenBank/DDBJ databases">
        <authorList>
            <person name="Wang X."/>
        </authorList>
    </citation>
    <scope>NUCLEOTIDE SEQUENCE [LARGE SCALE GENOMIC DNA]</scope>
    <source>
        <strain evidence="7 8">CICC 11023</strain>
    </source>
</reference>
<protein>
    <recommendedName>
        <fullName evidence="2">inositol-phosphate phosphatase</fullName>
        <ecNumber evidence="2">3.1.3.25</ecNumber>
    </recommendedName>
</protein>
<dbReference type="GO" id="GO:0046854">
    <property type="term" value="P:phosphatidylinositol phosphate biosynthetic process"/>
    <property type="evidence" value="ECO:0007669"/>
    <property type="project" value="InterPro"/>
</dbReference>
<dbReference type="PROSITE" id="PS00630">
    <property type="entry name" value="IMP_2"/>
    <property type="match status" value="1"/>
</dbReference>
<dbReference type="Gene3D" id="3.40.190.80">
    <property type="match status" value="1"/>
</dbReference>
<evidence type="ECO:0000256" key="6">
    <source>
        <dbReference type="PIRSR" id="PIRSR600760-2"/>
    </source>
</evidence>
<feature type="binding site" evidence="6">
    <location>
        <position position="136"/>
    </location>
    <ligand>
        <name>Mg(2+)</name>
        <dbReference type="ChEBI" id="CHEBI:18420"/>
        <label>1</label>
        <note>catalytic</note>
    </ligand>
</feature>
<gene>
    <name evidence="7" type="ORF">F3087_19330</name>
</gene>
<evidence type="ECO:0000256" key="4">
    <source>
        <dbReference type="ARBA" id="ARBA00022801"/>
    </source>
</evidence>
<dbReference type="AlphaFoldDB" id="A0A5N0EI75"/>
<dbReference type="Pfam" id="PF00459">
    <property type="entry name" value="Inositol_P"/>
    <property type="match status" value="1"/>
</dbReference>
<feature type="binding site" evidence="6">
    <location>
        <position position="135"/>
    </location>
    <ligand>
        <name>Mg(2+)</name>
        <dbReference type="ChEBI" id="CHEBI:18420"/>
        <label>1</label>
        <note>catalytic</note>
    </ligand>
</feature>
<dbReference type="InterPro" id="IPR000760">
    <property type="entry name" value="Inositol_monophosphatase-like"/>
</dbReference>
<keyword evidence="8" id="KW-1185">Reference proteome</keyword>
<comment type="cofactor">
    <cofactor evidence="6">
        <name>Mg(2+)</name>
        <dbReference type="ChEBI" id="CHEBI:18420"/>
    </cofactor>
</comment>
<organism evidence="7 8">
    <name type="scientific">Nocardia colli</name>
    <dbReference type="NCBI Taxonomy" id="2545717"/>
    <lineage>
        <taxon>Bacteria</taxon>
        <taxon>Bacillati</taxon>
        <taxon>Actinomycetota</taxon>
        <taxon>Actinomycetes</taxon>
        <taxon>Mycobacteriales</taxon>
        <taxon>Nocardiaceae</taxon>
        <taxon>Nocardia</taxon>
    </lineage>
</organism>
<name>A0A5N0EI75_9NOCA</name>
<evidence type="ECO:0000256" key="3">
    <source>
        <dbReference type="ARBA" id="ARBA00022723"/>
    </source>
</evidence>
<comment type="catalytic activity">
    <reaction evidence="1">
        <text>a myo-inositol phosphate + H2O = myo-inositol + phosphate</text>
        <dbReference type="Rhea" id="RHEA:24056"/>
        <dbReference type="ChEBI" id="CHEBI:15377"/>
        <dbReference type="ChEBI" id="CHEBI:17268"/>
        <dbReference type="ChEBI" id="CHEBI:43474"/>
        <dbReference type="ChEBI" id="CHEBI:84139"/>
        <dbReference type="EC" id="3.1.3.25"/>
    </reaction>
</comment>
<evidence type="ECO:0000256" key="2">
    <source>
        <dbReference type="ARBA" id="ARBA00013106"/>
    </source>
</evidence>
<keyword evidence="4" id="KW-0378">Hydrolase</keyword>
<dbReference type="SUPFAM" id="SSF56655">
    <property type="entry name" value="Carbohydrate phosphatase"/>
    <property type="match status" value="1"/>
</dbReference>
<dbReference type="GO" id="GO:0046872">
    <property type="term" value="F:metal ion binding"/>
    <property type="evidence" value="ECO:0007669"/>
    <property type="project" value="UniProtKB-KW"/>
</dbReference>